<accession>A0A1Z4JFA1</accession>
<dbReference type="Pfam" id="PF13365">
    <property type="entry name" value="Trypsin_2"/>
    <property type="match status" value="1"/>
</dbReference>
<dbReference type="Proteomes" id="UP000217895">
    <property type="component" value="Chromosome"/>
</dbReference>
<evidence type="ECO:0000313" key="2">
    <source>
        <dbReference type="Proteomes" id="UP000217895"/>
    </source>
</evidence>
<proteinExistence type="predicted"/>
<dbReference type="InterPro" id="IPR009003">
    <property type="entry name" value="Peptidase_S1_PA"/>
</dbReference>
<dbReference type="AlphaFoldDB" id="A0A1Z4JFA1"/>
<reference evidence="1 2" key="1">
    <citation type="submission" date="2017-06" db="EMBL/GenBank/DDBJ databases">
        <title>Genome sequencing of cyanobaciteial culture collection at National Institute for Environmental Studies (NIES).</title>
        <authorList>
            <person name="Hirose Y."/>
            <person name="Shimura Y."/>
            <person name="Fujisawa T."/>
            <person name="Nakamura Y."/>
            <person name="Kawachi M."/>
        </authorList>
    </citation>
    <scope>NUCLEOTIDE SEQUENCE [LARGE SCALE GENOMIC DNA]</scope>
    <source>
        <strain evidence="1 2">NIES-2135</strain>
    </source>
</reference>
<sequence length="258" mass="28854">MCFKDTKIAIGTAFFYLYEGKPYLVTNWHNVTGREPDTLKCKSSQAGIPDRLHIKIPYSTQHESGAKLMQWRTQIMPLYEDEGDAPSKPVWYEHPRYRHKVDLVVIPVNGIEETESRAANDPNLEFDNIRLRPGLDVFVLGFPRGIGGGANFPIWKRASIASEPDFDIDGLPKILIDTATREGMSGSPVYAQQIGYWLTEGATNQNEAVIGEGRRFLGIYSGRLGDDHYKAQLGIVWKPSAIDETIQAATIGISSFHI</sequence>
<protein>
    <submittedName>
        <fullName evidence="1">Uncharacterized protein</fullName>
    </submittedName>
</protein>
<organism evidence="1 2">
    <name type="scientific">Leptolyngbya boryana NIES-2135</name>
    <dbReference type="NCBI Taxonomy" id="1973484"/>
    <lineage>
        <taxon>Bacteria</taxon>
        <taxon>Bacillati</taxon>
        <taxon>Cyanobacteriota</taxon>
        <taxon>Cyanophyceae</taxon>
        <taxon>Leptolyngbyales</taxon>
        <taxon>Leptolyngbyaceae</taxon>
        <taxon>Leptolyngbya group</taxon>
        <taxon>Leptolyngbya</taxon>
    </lineage>
</organism>
<dbReference type="EMBL" id="AP018203">
    <property type="protein sequence ID" value="BAY55444.1"/>
    <property type="molecule type" value="Genomic_DNA"/>
</dbReference>
<name>A0A1Z4JFA1_LEPBY</name>
<evidence type="ECO:0000313" key="1">
    <source>
        <dbReference type="EMBL" id="BAY55444.1"/>
    </source>
</evidence>
<gene>
    <name evidence="1" type="ORF">NIES2135_22670</name>
</gene>
<keyword evidence="2" id="KW-1185">Reference proteome</keyword>
<dbReference type="SUPFAM" id="SSF50494">
    <property type="entry name" value="Trypsin-like serine proteases"/>
    <property type="match status" value="1"/>
</dbReference>